<accession>A0ABS8SH56</accession>
<dbReference type="Proteomes" id="UP000823775">
    <property type="component" value="Unassembled WGS sequence"/>
</dbReference>
<feature type="compositionally biased region" description="Basic and acidic residues" evidence="1">
    <location>
        <begin position="92"/>
        <end position="105"/>
    </location>
</feature>
<protein>
    <submittedName>
        <fullName evidence="2">Uncharacterized protein</fullName>
    </submittedName>
</protein>
<gene>
    <name evidence="2" type="ORF">HAX54_037654</name>
</gene>
<evidence type="ECO:0000256" key="1">
    <source>
        <dbReference type="SAM" id="MobiDB-lite"/>
    </source>
</evidence>
<feature type="region of interest" description="Disordered" evidence="1">
    <location>
        <begin position="47"/>
        <end position="105"/>
    </location>
</feature>
<proteinExistence type="predicted"/>
<evidence type="ECO:0000313" key="3">
    <source>
        <dbReference type="Proteomes" id="UP000823775"/>
    </source>
</evidence>
<dbReference type="EMBL" id="JACEIK010000506">
    <property type="protein sequence ID" value="MCD7458247.1"/>
    <property type="molecule type" value="Genomic_DNA"/>
</dbReference>
<evidence type="ECO:0000313" key="2">
    <source>
        <dbReference type="EMBL" id="MCD7458247.1"/>
    </source>
</evidence>
<organism evidence="2 3">
    <name type="scientific">Datura stramonium</name>
    <name type="common">Jimsonweed</name>
    <name type="synonym">Common thornapple</name>
    <dbReference type="NCBI Taxonomy" id="4076"/>
    <lineage>
        <taxon>Eukaryota</taxon>
        <taxon>Viridiplantae</taxon>
        <taxon>Streptophyta</taxon>
        <taxon>Embryophyta</taxon>
        <taxon>Tracheophyta</taxon>
        <taxon>Spermatophyta</taxon>
        <taxon>Magnoliopsida</taxon>
        <taxon>eudicotyledons</taxon>
        <taxon>Gunneridae</taxon>
        <taxon>Pentapetalae</taxon>
        <taxon>asterids</taxon>
        <taxon>lamiids</taxon>
        <taxon>Solanales</taxon>
        <taxon>Solanaceae</taxon>
        <taxon>Solanoideae</taxon>
        <taxon>Datureae</taxon>
        <taxon>Datura</taxon>
    </lineage>
</organism>
<sequence length="105" mass="11094">MGREWCNEGGCRQFCSGGGDGNGKMVLRGSAMAERRERGRKMVTERGRVAAAADSGGLTREEGDKEGGLVGDGVFGREEREGGRCGGSSEVLEERGNEVDVRVLG</sequence>
<name>A0ABS8SH56_DATST</name>
<reference evidence="2 3" key="1">
    <citation type="journal article" date="2021" name="BMC Genomics">
        <title>Datura genome reveals duplications of psychoactive alkaloid biosynthetic genes and high mutation rate following tissue culture.</title>
        <authorList>
            <person name="Rajewski A."/>
            <person name="Carter-House D."/>
            <person name="Stajich J."/>
            <person name="Litt A."/>
        </authorList>
    </citation>
    <scope>NUCLEOTIDE SEQUENCE [LARGE SCALE GENOMIC DNA]</scope>
    <source>
        <strain evidence="2">AR-01</strain>
    </source>
</reference>
<comment type="caution">
    <text evidence="2">The sequence shown here is derived from an EMBL/GenBank/DDBJ whole genome shotgun (WGS) entry which is preliminary data.</text>
</comment>
<keyword evidence="3" id="KW-1185">Reference proteome</keyword>